<dbReference type="EMBL" id="AWUE01016761">
    <property type="protein sequence ID" value="OMO89468.1"/>
    <property type="molecule type" value="Genomic_DNA"/>
</dbReference>
<feature type="compositionally biased region" description="Low complexity" evidence="1">
    <location>
        <begin position="265"/>
        <end position="277"/>
    </location>
</feature>
<dbReference type="PANTHER" id="PTHR31286:SF167">
    <property type="entry name" value="OS09G0268800 PROTEIN"/>
    <property type="match status" value="1"/>
</dbReference>
<organism evidence="3 4">
    <name type="scientific">Corchorus olitorius</name>
    <dbReference type="NCBI Taxonomy" id="93759"/>
    <lineage>
        <taxon>Eukaryota</taxon>
        <taxon>Viridiplantae</taxon>
        <taxon>Streptophyta</taxon>
        <taxon>Embryophyta</taxon>
        <taxon>Tracheophyta</taxon>
        <taxon>Spermatophyta</taxon>
        <taxon>Magnoliopsida</taxon>
        <taxon>eudicotyledons</taxon>
        <taxon>Gunneridae</taxon>
        <taxon>Pentapetalae</taxon>
        <taxon>rosids</taxon>
        <taxon>malvids</taxon>
        <taxon>Malvales</taxon>
        <taxon>Malvaceae</taxon>
        <taxon>Grewioideae</taxon>
        <taxon>Apeibeae</taxon>
        <taxon>Corchorus</taxon>
    </lineage>
</organism>
<gene>
    <name evidence="3" type="ORF">COLO4_19745</name>
</gene>
<dbReference type="InterPro" id="IPR040256">
    <property type="entry name" value="At4g02000-like"/>
</dbReference>
<proteinExistence type="predicted"/>
<dbReference type="OrthoDB" id="978193at2759"/>
<evidence type="ECO:0000256" key="1">
    <source>
        <dbReference type="SAM" id="MobiDB-lite"/>
    </source>
</evidence>
<feature type="compositionally biased region" description="Gly residues" evidence="1">
    <location>
        <begin position="254"/>
        <end position="264"/>
    </location>
</feature>
<evidence type="ECO:0000259" key="2">
    <source>
        <dbReference type="Pfam" id="PF14111"/>
    </source>
</evidence>
<protein>
    <recommendedName>
        <fullName evidence="2">DUF4283 domain-containing protein</fullName>
    </recommendedName>
</protein>
<dbReference type="InterPro" id="IPR025558">
    <property type="entry name" value="DUF4283"/>
</dbReference>
<dbReference type="AlphaFoldDB" id="A0A1R3J3R3"/>
<comment type="caution">
    <text evidence="3">The sequence shown here is derived from an EMBL/GenBank/DDBJ whole genome shotgun (WGS) entry which is preliminary data.</text>
</comment>
<accession>A0A1R3J3R3</accession>
<dbReference type="PANTHER" id="PTHR31286">
    <property type="entry name" value="GLYCINE-RICH CELL WALL STRUCTURAL PROTEIN 1.8-LIKE"/>
    <property type="match status" value="1"/>
</dbReference>
<dbReference type="Proteomes" id="UP000187203">
    <property type="component" value="Unassembled WGS sequence"/>
</dbReference>
<keyword evidence="4" id="KW-1185">Reference proteome</keyword>
<feature type="domain" description="DUF4283" evidence="2">
    <location>
        <begin position="40"/>
        <end position="118"/>
    </location>
</feature>
<reference evidence="4" key="1">
    <citation type="submission" date="2013-09" db="EMBL/GenBank/DDBJ databases">
        <title>Corchorus olitorius genome sequencing.</title>
        <authorList>
            <person name="Alam M."/>
            <person name="Haque M.S."/>
            <person name="Islam M.S."/>
            <person name="Emdad E.M."/>
            <person name="Islam M.M."/>
            <person name="Ahmed B."/>
            <person name="Halim A."/>
            <person name="Hossen Q.M.M."/>
            <person name="Hossain M.Z."/>
            <person name="Ahmed R."/>
            <person name="Khan M.M."/>
            <person name="Islam R."/>
            <person name="Rashid M.M."/>
            <person name="Khan S.A."/>
            <person name="Rahman M.S."/>
            <person name="Alam M."/>
            <person name="Yahiya A.S."/>
            <person name="Khan M.S."/>
            <person name="Azam M.S."/>
            <person name="Haque T."/>
            <person name="Lashkar M.Z.H."/>
            <person name="Akhand A.I."/>
            <person name="Morshed G."/>
            <person name="Roy S."/>
            <person name="Uddin K.S."/>
            <person name="Rabeya T."/>
            <person name="Hossain A.S."/>
            <person name="Chowdhury A."/>
            <person name="Snigdha A.R."/>
            <person name="Mortoza M.S."/>
            <person name="Matin S.A."/>
            <person name="Hoque S.M.E."/>
            <person name="Islam M.K."/>
            <person name="Roy D.K."/>
            <person name="Haider R."/>
            <person name="Moosa M.M."/>
            <person name="Elias S.M."/>
            <person name="Hasan A.M."/>
            <person name="Jahan S."/>
            <person name="Shafiuddin M."/>
            <person name="Mahmood N."/>
            <person name="Shommy N.S."/>
        </authorList>
    </citation>
    <scope>NUCLEOTIDE SEQUENCE [LARGE SCALE GENOMIC DNA]</scope>
    <source>
        <strain evidence="4">cv. O-4</strain>
    </source>
</reference>
<evidence type="ECO:0000313" key="4">
    <source>
        <dbReference type="Proteomes" id="UP000187203"/>
    </source>
</evidence>
<name>A0A1R3J3R3_9ROSI</name>
<evidence type="ECO:0000313" key="3">
    <source>
        <dbReference type="EMBL" id="OMO89468.1"/>
    </source>
</evidence>
<feature type="region of interest" description="Disordered" evidence="1">
    <location>
        <begin position="240"/>
        <end position="292"/>
    </location>
</feature>
<dbReference type="Pfam" id="PF14111">
    <property type="entry name" value="DUF4283"/>
    <property type="match status" value="1"/>
</dbReference>
<dbReference type="STRING" id="93759.A0A1R3J3R3"/>
<sequence>MAVEQLSSFCSKLSINEGEQSKVVITKEWLEESDDGMPVYFLIGKLFAKKRANLEGMRTTLFNAWGLETGLVVKEMADKVYLFSFEEESDRHRVLVNQPWHFNRNLLALKGYDGVEKPETIIFYTCPFWIRIYELLPIMMTEKIGAAVAGAAGKVLEIDHQWGKFLRVRVLVDLLQPIMDKTEVTSPYGEIEAEFCYEDMPDFCFICGMFDHVSEGDCLLAVEMRKSQGFVTKKYSAKLKTGSPRPKSSRFDGGEGVIRVGGSGSRRSSPLSVTSSVRGGGGGSAQLAYSASSNRRPFRNHVDSLVLRGKQAARAIISDDVSCEILSHNPGRVVPPNGGGGNPVSVGPRSGERSVWLVATRGEEGSRFQEEVNELYGGLGLSANGVPANSDMRFRESVIAYKEKAKALAENQGNSSTESSASFGCGRLLGQQQVFRNGIMLGQQRSGSISSPAIPGIGGPSMGLERAGENGLGAGWRKWAYSGLGWDRSGWAECFVYAVWAWTGYDGFSEWASGGFLTKSKCYWFG</sequence>